<dbReference type="GO" id="GO:0042254">
    <property type="term" value="P:ribosome biogenesis"/>
    <property type="evidence" value="ECO:0007669"/>
    <property type="project" value="UniProtKB-KW"/>
</dbReference>
<evidence type="ECO:0000256" key="17">
    <source>
        <dbReference type="PROSITE-ProRule" id="PRU00182"/>
    </source>
</evidence>
<dbReference type="InterPro" id="IPR036986">
    <property type="entry name" value="S4_RNA-bd_sf"/>
</dbReference>
<keyword evidence="6" id="KW-0808">Transferase</keyword>
<evidence type="ECO:0000256" key="11">
    <source>
        <dbReference type="ARBA" id="ARBA00022833"/>
    </source>
</evidence>
<dbReference type="GO" id="GO:0005730">
    <property type="term" value="C:nucleolus"/>
    <property type="evidence" value="ECO:0007669"/>
    <property type="project" value="UniProtKB-SubCell"/>
</dbReference>
<dbReference type="Pfam" id="PF02891">
    <property type="entry name" value="zf-MIZ"/>
    <property type="match status" value="1"/>
</dbReference>
<evidence type="ECO:0000256" key="19">
    <source>
        <dbReference type="SAM" id="MobiDB-lite"/>
    </source>
</evidence>
<dbReference type="SMART" id="SM01390">
    <property type="entry name" value="Ribosomal_S4"/>
    <property type="match status" value="1"/>
</dbReference>
<evidence type="ECO:0000313" key="23">
    <source>
        <dbReference type="Proteomes" id="UP001211065"/>
    </source>
</evidence>
<keyword evidence="13" id="KW-0539">Nucleus</keyword>
<dbReference type="CDD" id="cd00165">
    <property type="entry name" value="S4"/>
    <property type="match status" value="1"/>
</dbReference>
<evidence type="ECO:0000256" key="2">
    <source>
        <dbReference type="ARBA" id="ARBA00004718"/>
    </source>
</evidence>
<comment type="subcellular location">
    <subcellularLocation>
        <location evidence="1">Nucleus</location>
        <location evidence="1">Nucleolus</location>
    </subcellularLocation>
</comment>
<comment type="similarity">
    <text evidence="4">Belongs to the universal ribosomal protein uS4 family.</text>
</comment>
<dbReference type="FunFam" id="3.10.290.10:FF:000006">
    <property type="entry name" value="U3 small nucleolar ribonucleoprotein IMP3"/>
    <property type="match status" value="1"/>
</dbReference>
<keyword evidence="11" id="KW-0862">Zinc</keyword>
<dbReference type="PROSITE" id="PS51466">
    <property type="entry name" value="PINIT"/>
    <property type="match status" value="1"/>
</dbReference>
<comment type="caution">
    <text evidence="22">The sequence shown here is derived from an EMBL/GenBank/DDBJ whole genome shotgun (WGS) entry which is preliminary data.</text>
</comment>
<evidence type="ECO:0000256" key="14">
    <source>
        <dbReference type="ARBA" id="ARBA00023274"/>
    </source>
</evidence>
<dbReference type="GO" id="GO:0061665">
    <property type="term" value="F:SUMO ligase activity"/>
    <property type="evidence" value="ECO:0007669"/>
    <property type="project" value="TreeGrafter"/>
</dbReference>
<dbReference type="PANTHER" id="PTHR10782:SF4">
    <property type="entry name" value="TONALLI, ISOFORM E"/>
    <property type="match status" value="1"/>
</dbReference>
<accession>A0AAD5XYI3</accession>
<dbReference type="Gene3D" id="3.30.40.10">
    <property type="entry name" value="Zinc/RING finger domain, C3HC4 (zinc finger)"/>
    <property type="match status" value="1"/>
</dbReference>
<evidence type="ECO:0000256" key="3">
    <source>
        <dbReference type="ARBA" id="ARBA00005383"/>
    </source>
</evidence>
<feature type="domain" description="SP-RING-type" evidence="20">
    <location>
        <begin position="137"/>
        <end position="218"/>
    </location>
</feature>
<dbReference type="SUPFAM" id="SSF55174">
    <property type="entry name" value="Alpha-L RNA-binding motif"/>
    <property type="match status" value="1"/>
</dbReference>
<comment type="pathway">
    <text evidence="2">Protein modification; protein sumoylation.</text>
</comment>
<evidence type="ECO:0000256" key="1">
    <source>
        <dbReference type="ARBA" id="ARBA00004604"/>
    </source>
</evidence>
<dbReference type="Gene3D" id="2.60.120.780">
    <property type="entry name" value="PINIT domain"/>
    <property type="match status" value="1"/>
</dbReference>
<feature type="compositionally biased region" description="Basic and acidic residues" evidence="19">
    <location>
        <begin position="267"/>
        <end position="283"/>
    </location>
</feature>
<evidence type="ECO:0000313" key="22">
    <source>
        <dbReference type="EMBL" id="KAJ3216101.1"/>
    </source>
</evidence>
<evidence type="ECO:0000256" key="18">
    <source>
        <dbReference type="PROSITE-ProRule" id="PRU00452"/>
    </source>
</evidence>
<dbReference type="InterPro" id="IPR023321">
    <property type="entry name" value="PINIT"/>
</dbReference>
<reference evidence="22" key="1">
    <citation type="submission" date="2020-05" db="EMBL/GenBank/DDBJ databases">
        <title>Phylogenomic resolution of chytrid fungi.</title>
        <authorList>
            <person name="Stajich J.E."/>
            <person name="Amses K."/>
            <person name="Simmons R."/>
            <person name="Seto K."/>
            <person name="Myers J."/>
            <person name="Bonds A."/>
            <person name="Quandt C.A."/>
            <person name="Barry K."/>
            <person name="Liu P."/>
            <person name="Grigoriev I."/>
            <person name="Longcore J.E."/>
            <person name="James T.Y."/>
        </authorList>
    </citation>
    <scope>NUCLEOTIDE SEQUENCE</scope>
    <source>
        <strain evidence="22">JEL0476</strain>
    </source>
</reference>
<dbReference type="GO" id="GO:0000785">
    <property type="term" value="C:chromatin"/>
    <property type="evidence" value="ECO:0007669"/>
    <property type="project" value="TreeGrafter"/>
</dbReference>
<dbReference type="InterPro" id="IPR004181">
    <property type="entry name" value="Znf_MIZ"/>
</dbReference>
<organism evidence="22 23">
    <name type="scientific">Clydaea vesicula</name>
    <dbReference type="NCBI Taxonomy" id="447962"/>
    <lineage>
        <taxon>Eukaryota</taxon>
        <taxon>Fungi</taxon>
        <taxon>Fungi incertae sedis</taxon>
        <taxon>Chytridiomycota</taxon>
        <taxon>Chytridiomycota incertae sedis</taxon>
        <taxon>Chytridiomycetes</taxon>
        <taxon>Lobulomycetales</taxon>
        <taxon>Lobulomycetaceae</taxon>
        <taxon>Clydaea</taxon>
    </lineage>
</organism>
<dbReference type="AlphaFoldDB" id="A0AAD5XYI3"/>
<evidence type="ECO:0000256" key="8">
    <source>
        <dbReference type="ARBA" id="ARBA00022730"/>
    </source>
</evidence>
<evidence type="ECO:0000256" key="13">
    <source>
        <dbReference type="ARBA" id="ARBA00023242"/>
    </source>
</evidence>
<dbReference type="InterPro" id="IPR002942">
    <property type="entry name" value="S4_RNA-bd"/>
</dbReference>
<evidence type="ECO:0000259" key="20">
    <source>
        <dbReference type="PROSITE" id="PS51044"/>
    </source>
</evidence>
<protein>
    <recommendedName>
        <fullName evidence="15">U3 small nucleolar ribonucleoprotein protein IMP3</fullName>
    </recommendedName>
    <alternativeName>
        <fullName evidence="16">U3 small nucleolar ribonucleoprotein protein imp3</fullName>
    </alternativeName>
</protein>
<keyword evidence="9 18" id="KW-0863">Zinc-finger</keyword>
<evidence type="ECO:0000256" key="4">
    <source>
        <dbReference type="ARBA" id="ARBA00007465"/>
    </source>
</evidence>
<dbReference type="EMBL" id="JADGJW010000498">
    <property type="protein sequence ID" value="KAJ3216101.1"/>
    <property type="molecule type" value="Genomic_DNA"/>
</dbReference>
<dbReference type="Pfam" id="PF14324">
    <property type="entry name" value="PINIT"/>
    <property type="match status" value="1"/>
</dbReference>
<dbReference type="InterPro" id="IPR038654">
    <property type="entry name" value="PINIT_sf"/>
</dbReference>
<keyword evidence="14" id="KW-0687">Ribonucleoprotein</keyword>
<feature type="region of interest" description="Disordered" evidence="19">
    <location>
        <begin position="237"/>
        <end position="283"/>
    </location>
</feature>
<keyword evidence="23" id="KW-1185">Reference proteome</keyword>
<dbReference type="CDD" id="cd16650">
    <property type="entry name" value="SP-RING_PIAS-like"/>
    <property type="match status" value="1"/>
</dbReference>
<keyword evidence="7" id="KW-0479">Metal-binding</keyword>
<evidence type="ECO:0000256" key="12">
    <source>
        <dbReference type="ARBA" id="ARBA00022884"/>
    </source>
</evidence>
<dbReference type="PANTHER" id="PTHR10782">
    <property type="entry name" value="ZINC FINGER MIZ DOMAIN-CONTAINING PROTEIN"/>
    <property type="match status" value="1"/>
</dbReference>
<dbReference type="PROSITE" id="PS51044">
    <property type="entry name" value="ZF_SP_RING"/>
    <property type="match status" value="1"/>
</dbReference>
<feature type="compositionally biased region" description="Basic and acidic residues" evidence="19">
    <location>
        <begin position="249"/>
        <end position="259"/>
    </location>
</feature>
<proteinExistence type="inferred from homology"/>
<dbReference type="GO" id="GO:1990904">
    <property type="term" value="C:ribonucleoprotein complex"/>
    <property type="evidence" value="ECO:0007669"/>
    <property type="project" value="UniProtKB-KW"/>
</dbReference>
<dbReference type="GO" id="GO:0008270">
    <property type="term" value="F:zinc ion binding"/>
    <property type="evidence" value="ECO:0007669"/>
    <property type="project" value="UniProtKB-KW"/>
</dbReference>
<gene>
    <name evidence="22" type="ORF">HK099_006015</name>
</gene>
<keyword evidence="12 17" id="KW-0694">RNA-binding</keyword>
<evidence type="ECO:0000256" key="5">
    <source>
        <dbReference type="ARBA" id="ARBA00022517"/>
    </source>
</evidence>
<keyword evidence="8" id="KW-0699">rRNA-binding</keyword>
<keyword evidence="5" id="KW-0690">Ribosome biogenesis</keyword>
<dbReference type="Proteomes" id="UP001211065">
    <property type="component" value="Unassembled WGS sequence"/>
</dbReference>
<dbReference type="Pfam" id="PF01479">
    <property type="entry name" value="S4"/>
    <property type="match status" value="1"/>
</dbReference>
<dbReference type="Gene3D" id="3.10.290.10">
    <property type="entry name" value="RNA-binding S4 domain"/>
    <property type="match status" value="1"/>
</dbReference>
<evidence type="ECO:0000256" key="16">
    <source>
        <dbReference type="ARBA" id="ARBA00072223"/>
    </source>
</evidence>
<evidence type="ECO:0000259" key="21">
    <source>
        <dbReference type="PROSITE" id="PS51466"/>
    </source>
</evidence>
<keyword evidence="10" id="KW-0833">Ubl conjugation pathway</keyword>
<dbReference type="Pfam" id="PF00163">
    <property type="entry name" value="Ribosomal_S4"/>
    <property type="match status" value="1"/>
</dbReference>
<dbReference type="PROSITE" id="PS50889">
    <property type="entry name" value="S4"/>
    <property type="match status" value="1"/>
</dbReference>
<evidence type="ECO:0000256" key="6">
    <source>
        <dbReference type="ARBA" id="ARBA00022679"/>
    </source>
</evidence>
<evidence type="ECO:0000256" key="10">
    <source>
        <dbReference type="ARBA" id="ARBA00022786"/>
    </source>
</evidence>
<dbReference type="InterPro" id="IPR013083">
    <property type="entry name" value="Znf_RING/FYVE/PHD"/>
</dbReference>
<dbReference type="SMART" id="SM00363">
    <property type="entry name" value="S4"/>
    <property type="match status" value="1"/>
</dbReference>
<comment type="similarity">
    <text evidence="3">Belongs to the PIAS family.</text>
</comment>
<evidence type="ECO:0000256" key="15">
    <source>
        <dbReference type="ARBA" id="ARBA00069727"/>
    </source>
</evidence>
<dbReference type="GO" id="GO:0019843">
    <property type="term" value="F:rRNA binding"/>
    <property type="evidence" value="ECO:0007669"/>
    <property type="project" value="UniProtKB-KW"/>
</dbReference>
<dbReference type="GO" id="GO:0016925">
    <property type="term" value="P:protein sumoylation"/>
    <property type="evidence" value="ECO:0007669"/>
    <property type="project" value="TreeGrafter"/>
</dbReference>
<evidence type="ECO:0000256" key="7">
    <source>
        <dbReference type="ARBA" id="ARBA00022723"/>
    </source>
</evidence>
<name>A0AAD5XYI3_9FUNG</name>
<sequence length="671" mass="75869">MHSNKTNVNCFLYVGELKKNPITLVSIIPEKPIAVQFHPSFQIFVNSQHIPANKYLTVKKKRMIYQPLNITSYLHLRENANNRVEIRFNAESSKYVMKVALVKKISTSEQSERLKNSNFVSKEILVKALQQKALEHQDDDLIATSNIISLRDPITMSKIVTPARSKECNHDQCFDLETYLMYHDSAQEYNCPVCSKTLSWQNIFVDGLFLEILNSVDDEVDTVDLLPDGTWSFPKSVESGNSSNILKGDNGETKIKTEAEDSDEDDVVKKNEKNSSINREETSVNEEDRYAVIIPTTKSNTEIIDLTLDSDDEVIPNPSEATTAPPLGKVLPTTTSSTLLPSTNLHFPTPPSNPSTYIPPLKKQKTQGAITMPSFTTTNIKPTNSSQWLPPPNPNNSAHNILPLEQSGVFNQQHQQHIYKRVVFGNSNGPPLNFPNYLNQNTSNSLQQFYNSGSGMISSFQPLPVTFSPLAANPQINTFGVSGLSAVQNPATYNNTAQSNNTSNQNFKWKNNQTLNEIKVMRRYHLQKRDEYMKYNRIVGQITKLTNKISLLDPKDSFRDETSEMLLEKLFNLGIISQKNTLSQCSKITVSSFCRRRLPVIMVRLKMAETVKEAVTLVEQGQLRVGPHVITDPAYLVSRNYEDFVTWVDTSKIKRKIMKYNDKLDDYDLLG</sequence>
<evidence type="ECO:0000256" key="9">
    <source>
        <dbReference type="ARBA" id="ARBA00022771"/>
    </source>
</evidence>
<feature type="domain" description="PINIT" evidence="21">
    <location>
        <begin position="1"/>
        <end position="105"/>
    </location>
</feature>
<dbReference type="InterPro" id="IPR001912">
    <property type="entry name" value="Ribosomal_uS4_N"/>
</dbReference>